<dbReference type="InterPro" id="IPR019734">
    <property type="entry name" value="TPR_rpt"/>
</dbReference>
<keyword evidence="1" id="KW-0812">Transmembrane</keyword>
<reference evidence="4 5" key="1">
    <citation type="journal article" date="2015" name="Antonie Van Leeuwenhoek">
        <title>Tamlana nanhaiensis sp. nov., isolated from surface seawater collected from the South China Sea.</title>
        <authorList>
            <person name="Liu X."/>
            <person name="Lai Q."/>
            <person name="Du Y."/>
            <person name="Li G."/>
            <person name="Sun F."/>
            <person name="Shao Z."/>
        </authorList>
    </citation>
    <scope>NUCLEOTIDE SEQUENCE [LARGE SCALE GENOMIC DNA]</scope>
    <source>
        <strain evidence="4 5">FHC16</strain>
    </source>
</reference>
<keyword evidence="1" id="KW-1133">Transmembrane helix</keyword>
<proteinExistence type="predicted"/>
<feature type="signal peptide" evidence="2">
    <location>
        <begin position="1"/>
        <end position="24"/>
    </location>
</feature>
<dbReference type="EMBL" id="JTDV01000003">
    <property type="protein sequence ID" value="KJD33497.1"/>
    <property type="molecule type" value="Genomic_DNA"/>
</dbReference>
<dbReference type="InterPro" id="IPR011990">
    <property type="entry name" value="TPR-like_helical_dom_sf"/>
</dbReference>
<dbReference type="Gene3D" id="1.25.40.10">
    <property type="entry name" value="Tetratricopeptide repeat domain"/>
    <property type="match status" value="2"/>
</dbReference>
<keyword evidence="5" id="KW-1185">Reference proteome</keyword>
<organism evidence="4 5">
    <name type="scientific">Neotamlana nanhaiensis</name>
    <dbReference type="NCBI Taxonomy" id="1382798"/>
    <lineage>
        <taxon>Bacteria</taxon>
        <taxon>Pseudomonadati</taxon>
        <taxon>Bacteroidota</taxon>
        <taxon>Flavobacteriia</taxon>
        <taxon>Flavobacteriales</taxon>
        <taxon>Flavobacteriaceae</taxon>
        <taxon>Neotamlana</taxon>
    </lineage>
</organism>
<sequence length="1073" mass="122686">MKFQQNFKYVFICFTFCCVTFAKAQNKNNLKFSVLDSLIASKQTQKANVLLNNIIKNQATDSLYHVPYYIGLIELLKHNDTTKATKKASAFISQLKKRTSNKRTAYKAHLKLSDFYVDLIDDKSAITAAKNALRIADEIPDIKPSEIGQINYIIGGCYYALYDIEQASNYFKNASKAYEKSATVEKDVLADAYNGVAVSMWTLRQLDSAEIYFNKAIKATNESNLETYKLNYYTNAFKFNLALVLDDSGKINEAIKMKEVVIKNLQNIINNCPDDTLVLKSKRLQASSYANLAAMYNDIGFYSKSYHLLKYAYQKKQLVFDANNPRLASNLNQIGLAEINLKEFKKSLNTLKKGLTMLRASTNPYLPLEADNLYLQAKAYAETNDTVNAFKYFEESEAIYKKAYPNELSRDYIILLRNYAKFLAKHNRKSKALAIATQTYNYIQKQTETNDILRLNEIINLAEINYLNGDYQNALNWSEKGALLLNSQFKNANSAIDSLKLEFNKPSLLLIKAKAQYHLNKNKTVAFLDTLATSLNKAQTILEWRKKAYYNQKDMSDLLDEYASIASFNKQIQLDLYTLTKNKIYLNKLLELHESSIYNRIRSRLNFKTNTVVNTVPKLVLQRENELHKNIAQTLNLNRDISVYLNQEKQWQQFLDSLQQNHPKYFNLKYASITASIENSVPENTTVIRYLFIESNLFALVISTSEKTLIELSTSNLASEINQISNDFNIETTSTNLFSLYQKLWLPIKDKITTKNVTIIPDGMLFNLSFETLTPKKINSFNQLATSSLLAKHCISYNYSFLLINNNDKVIDYKNDFIAFAPEFNDAMKTDYRLAIQDTTAVDKTYLTLLPQPFSVDLAKQYSNLFDGNYFINDKASKQIFTNEANEHKIIHIGTHAESNNISPEFSRLIFAKKDESNDNSLYTFEIYNQNFNSNLAILTACETGKPTYQAGEGMISLAHAFNYAGSESILTSLWKIDEKTSTEILKLFYNNIKNGLPKDEALQRAKLNYLKNSEGRLLAPTYWSGLVLIGNTSPITFNSSKHVLIMVGITILVFLIISVLVFKRKKKKRNTN</sequence>
<feature type="transmembrane region" description="Helical" evidence="1">
    <location>
        <begin position="1044"/>
        <end position="1063"/>
    </location>
</feature>
<name>A0A0D7W6P5_9FLAO</name>
<dbReference type="AlphaFoldDB" id="A0A0D7W6P5"/>
<comment type="caution">
    <text evidence="4">The sequence shown here is derived from an EMBL/GenBank/DDBJ whole genome shotgun (WGS) entry which is preliminary data.</text>
</comment>
<gene>
    <name evidence="4" type="ORF">PK35_06515</name>
</gene>
<dbReference type="RefSeq" id="WP_044625888.1">
    <property type="nucleotide sequence ID" value="NZ_JTDV01000003.1"/>
</dbReference>
<evidence type="ECO:0000313" key="5">
    <source>
        <dbReference type="Proteomes" id="UP000032361"/>
    </source>
</evidence>
<dbReference type="OrthoDB" id="9771112at2"/>
<dbReference type="STRING" id="1382798.PK35_06515"/>
<protein>
    <recommendedName>
        <fullName evidence="3">CHAT domain-containing protein</fullName>
    </recommendedName>
</protein>
<evidence type="ECO:0000259" key="3">
    <source>
        <dbReference type="Pfam" id="PF12770"/>
    </source>
</evidence>
<dbReference type="SUPFAM" id="SSF48452">
    <property type="entry name" value="TPR-like"/>
    <property type="match status" value="3"/>
</dbReference>
<evidence type="ECO:0000313" key="4">
    <source>
        <dbReference type="EMBL" id="KJD33497.1"/>
    </source>
</evidence>
<keyword evidence="1" id="KW-0472">Membrane</keyword>
<accession>A0A0D7W6P5</accession>
<dbReference type="PATRIC" id="fig|1382798.3.peg.2620"/>
<dbReference type="Pfam" id="PF12770">
    <property type="entry name" value="CHAT"/>
    <property type="match status" value="1"/>
</dbReference>
<dbReference type="InterPro" id="IPR024983">
    <property type="entry name" value="CHAT_dom"/>
</dbReference>
<dbReference type="SMART" id="SM00028">
    <property type="entry name" value="TPR"/>
    <property type="match status" value="4"/>
</dbReference>
<feature type="chain" id="PRO_5002325610" description="CHAT domain-containing protein" evidence="2">
    <location>
        <begin position="25"/>
        <end position="1073"/>
    </location>
</feature>
<dbReference type="PANTHER" id="PTHR10098">
    <property type="entry name" value="RAPSYN-RELATED"/>
    <property type="match status" value="1"/>
</dbReference>
<dbReference type="Proteomes" id="UP000032361">
    <property type="component" value="Unassembled WGS sequence"/>
</dbReference>
<feature type="domain" description="CHAT" evidence="3">
    <location>
        <begin position="739"/>
        <end position="1032"/>
    </location>
</feature>
<keyword evidence="2" id="KW-0732">Signal</keyword>
<evidence type="ECO:0000256" key="2">
    <source>
        <dbReference type="SAM" id="SignalP"/>
    </source>
</evidence>
<evidence type="ECO:0000256" key="1">
    <source>
        <dbReference type="SAM" id="Phobius"/>
    </source>
</evidence>